<evidence type="ECO:0000313" key="5">
    <source>
        <dbReference type="Proteomes" id="UP000075680"/>
    </source>
</evidence>
<reference evidence="4 5" key="1">
    <citation type="journal article" date="2016" name="Sci. Rep.">
        <title>Genomic and phenotypic characterization of the species Acinetobacter venetianus.</title>
        <authorList>
            <person name="Fondi M."/>
            <person name="Maida I."/>
            <person name="Perrin E."/>
            <person name="Orlandini V."/>
            <person name="La Torre L."/>
            <person name="Bosi E."/>
            <person name="Negroni A."/>
            <person name="Zanaroli G."/>
            <person name="Fava F."/>
            <person name="Decorosi F."/>
            <person name="Giovannetti L."/>
            <person name="Viti C."/>
            <person name="Vaneechoutte M."/>
            <person name="Dijkshoorn L."/>
            <person name="Fani R."/>
        </authorList>
    </citation>
    <scope>NUCLEOTIDE SEQUENCE [LARGE SCALE GENOMIC DNA]</scope>
    <source>
        <strain evidence="3 4">LUH13518</strain>
        <strain evidence="2 5">LUH5627</strain>
    </source>
</reference>
<evidence type="ECO:0000313" key="2">
    <source>
        <dbReference type="EMBL" id="KXZ71217.1"/>
    </source>
</evidence>
<dbReference type="AlphaFoldDB" id="A0A150HW09"/>
<dbReference type="EMBL" id="JRHX01000023">
    <property type="protein sequence ID" value="KXZ72640.1"/>
    <property type="molecule type" value="Genomic_DNA"/>
</dbReference>
<accession>A0A150HW09</accession>
<dbReference type="RefSeq" id="WP_004878590.1">
    <property type="nucleotide sequence ID" value="NZ_BCLZ01000011.1"/>
</dbReference>
<comment type="caution">
    <text evidence="2">The sequence shown here is derived from an EMBL/GenBank/DDBJ whole genome shotgun (WGS) entry which is preliminary data.</text>
</comment>
<dbReference type="EMBL" id="JRUE01000109">
    <property type="protein sequence ID" value="KXZ71217.1"/>
    <property type="molecule type" value="Genomic_DNA"/>
</dbReference>
<dbReference type="Proteomes" id="UP000075544">
    <property type="component" value="Unassembled WGS sequence"/>
</dbReference>
<keyword evidence="1" id="KW-0732">Signal</keyword>
<feature type="signal peptide" evidence="1">
    <location>
        <begin position="1"/>
        <end position="24"/>
    </location>
</feature>
<evidence type="ECO:0000256" key="1">
    <source>
        <dbReference type="SAM" id="SignalP"/>
    </source>
</evidence>
<dbReference type="PATRIC" id="fig|52133.18.peg.1194"/>
<dbReference type="Proteomes" id="UP000075680">
    <property type="component" value="Unassembled WGS sequence"/>
</dbReference>
<dbReference type="GeneID" id="68701616"/>
<accession>A0A137YAT4</accession>
<evidence type="ECO:0000313" key="4">
    <source>
        <dbReference type="Proteomes" id="UP000075544"/>
    </source>
</evidence>
<proteinExistence type="predicted"/>
<protein>
    <submittedName>
        <fullName evidence="2">Uncharacterized protein</fullName>
    </submittedName>
</protein>
<organism evidence="2 5">
    <name type="scientific">Acinetobacter venetianus</name>
    <dbReference type="NCBI Taxonomy" id="52133"/>
    <lineage>
        <taxon>Bacteria</taxon>
        <taxon>Pseudomonadati</taxon>
        <taxon>Pseudomonadota</taxon>
        <taxon>Gammaproteobacteria</taxon>
        <taxon>Moraxellales</taxon>
        <taxon>Moraxellaceae</taxon>
        <taxon>Acinetobacter</taxon>
    </lineage>
</organism>
<name>A0A150HW09_9GAMM</name>
<feature type="chain" id="PRO_5010449711" evidence="1">
    <location>
        <begin position="25"/>
        <end position="66"/>
    </location>
</feature>
<sequence>MKILLALLVVCSVFVLGYASYADAQNKKREELIKIVNDAEHSLNEIQHNPNYVKHNTHLSSYKQKS</sequence>
<evidence type="ECO:0000313" key="3">
    <source>
        <dbReference type="EMBL" id="KXZ72640.1"/>
    </source>
</evidence>
<gene>
    <name evidence="3" type="ORF">AVENLUH13518_00359</name>
    <name evidence="2" type="ORF">AVENLUH5627_01148</name>
</gene>